<evidence type="ECO:0000256" key="2">
    <source>
        <dbReference type="ARBA" id="ARBA00010145"/>
    </source>
</evidence>
<proteinExistence type="inferred from homology"/>
<dbReference type="Pfam" id="PF03547">
    <property type="entry name" value="Mem_trans"/>
    <property type="match status" value="1"/>
</dbReference>
<keyword evidence="7 8" id="KW-0472">Membrane</keyword>
<dbReference type="AlphaFoldDB" id="A0A9D1USA9"/>
<feature type="transmembrane region" description="Helical" evidence="8">
    <location>
        <begin position="278"/>
        <end position="298"/>
    </location>
</feature>
<dbReference type="InterPro" id="IPR038770">
    <property type="entry name" value="Na+/solute_symporter_sf"/>
</dbReference>
<dbReference type="GO" id="GO:0055085">
    <property type="term" value="P:transmembrane transport"/>
    <property type="evidence" value="ECO:0007669"/>
    <property type="project" value="InterPro"/>
</dbReference>
<dbReference type="Proteomes" id="UP000824151">
    <property type="component" value="Unassembled WGS sequence"/>
</dbReference>
<comment type="caution">
    <text evidence="9">The sequence shown here is derived from an EMBL/GenBank/DDBJ whole genome shotgun (WGS) entry which is preliminary data.</text>
</comment>
<evidence type="ECO:0000313" key="9">
    <source>
        <dbReference type="EMBL" id="HIW98770.1"/>
    </source>
</evidence>
<evidence type="ECO:0000256" key="4">
    <source>
        <dbReference type="ARBA" id="ARBA00022475"/>
    </source>
</evidence>
<dbReference type="EMBL" id="DXGD01000051">
    <property type="protein sequence ID" value="HIW98770.1"/>
    <property type="molecule type" value="Genomic_DNA"/>
</dbReference>
<keyword evidence="6 8" id="KW-1133">Transmembrane helix</keyword>
<feature type="transmembrane region" description="Helical" evidence="8">
    <location>
        <begin position="6"/>
        <end position="24"/>
    </location>
</feature>
<organism evidence="9 10">
    <name type="scientific">Candidatus Nesterenkonia stercoripullorum</name>
    <dbReference type="NCBI Taxonomy" id="2838701"/>
    <lineage>
        <taxon>Bacteria</taxon>
        <taxon>Bacillati</taxon>
        <taxon>Actinomycetota</taxon>
        <taxon>Actinomycetes</taxon>
        <taxon>Micrococcales</taxon>
        <taxon>Micrococcaceae</taxon>
        <taxon>Nesterenkonia</taxon>
    </lineage>
</organism>
<keyword evidence="3" id="KW-0813">Transport</keyword>
<evidence type="ECO:0000256" key="1">
    <source>
        <dbReference type="ARBA" id="ARBA00004651"/>
    </source>
</evidence>
<feature type="transmembrane region" description="Helical" evidence="8">
    <location>
        <begin position="36"/>
        <end position="55"/>
    </location>
</feature>
<reference evidence="9" key="2">
    <citation type="submission" date="2021-04" db="EMBL/GenBank/DDBJ databases">
        <authorList>
            <person name="Gilroy R."/>
        </authorList>
    </citation>
    <scope>NUCLEOTIDE SEQUENCE</scope>
    <source>
        <strain evidence="9">ChiHejej3B27-3195</strain>
    </source>
</reference>
<sequence length="333" mass="34786">MLVMLGVIAPMFFVIVIGYLAGFTRRFSGHEPSIQGVLNSFLFYFALPSFLYTAVVEAPPTAGFPGVSVLIAGFIPVALAVAVFYACRLLGQKSWAGAGPVSLSATFGNVGYFGIPITISVLGPEAGLAAGILHMVHNLIFMSGYPVVRTAVNSAQADDGAARPGGFAHLWRTRLWPIVRRAILLNPVVLAMTVALVVVFTPLQMPDLVEESLGLLGQIAVPLALFCVGLAMHPAIAGLRSGGVPKRAVGLGTAVKVLALPALTYLAVLPLAGQLGPIWGGTLILMAAMPSSTTVFVFTREYDGDARMAASILVATTVAALVTLPLIAEFMLV</sequence>
<feature type="transmembrane region" description="Helical" evidence="8">
    <location>
        <begin position="182"/>
        <end position="203"/>
    </location>
</feature>
<name>A0A9D1USA9_9MICC</name>
<reference evidence="9" key="1">
    <citation type="journal article" date="2021" name="PeerJ">
        <title>Extensive microbial diversity within the chicken gut microbiome revealed by metagenomics and culture.</title>
        <authorList>
            <person name="Gilroy R."/>
            <person name="Ravi A."/>
            <person name="Getino M."/>
            <person name="Pursley I."/>
            <person name="Horton D.L."/>
            <person name="Alikhan N.F."/>
            <person name="Baker D."/>
            <person name="Gharbi K."/>
            <person name="Hall N."/>
            <person name="Watson M."/>
            <person name="Adriaenssens E.M."/>
            <person name="Foster-Nyarko E."/>
            <person name="Jarju S."/>
            <person name="Secka A."/>
            <person name="Antonio M."/>
            <person name="Oren A."/>
            <person name="Chaudhuri R.R."/>
            <person name="La Ragione R."/>
            <person name="Hildebrand F."/>
            <person name="Pallen M.J."/>
        </authorList>
    </citation>
    <scope>NUCLEOTIDE SEQUENCE</scope>
    <source>
        <strain evidence="9">ChiHejej3B27-3195</strain>
    </source>
</reference>
<accession>A0A9D1USA9</accession>
<dbReference type="InterPro" id="IPR004776">
    <property type="entry name" value="Mem_transp_PIN-like"/>
</dbReference>
<comment type="similarity">
    <text evidence="2">Belongs to the auxin efflux carrier (TC 2.A.69) family.</text>
</comment>
<keyword evidence="4" id="KW-1003">Cell membrane</keyword>
<feature type="transmembrane region" description="Helical" evidence="8">
    <location>
        <begin position="215"/>
        <end position="236"/>
    </location>
</feature>
<gene>
    <name evidence="9" type="ORF">H9871_01360</name>
</gene>
<feature type="transmembrane region" description="Helical" evidence="8">
    <location>
        <begin position="67"/>
        <end position="87"/>
    </location>
</feature>
<dbReference type="GO" id="GO:0005886">
    <property type="term" value="C:plasma membrane"/>
    <property type="evidence" value="ECO:0007669"/>
    <property type="project" value="UniProtKB-SubCell"/>
</dbReference>
<dbReference type="PANTHER" id="PTHR36838:SF3">
    <property type="entry name" value="TRANSPORTER AUXIN EFFLUX CARRIER EC FAMILY"/>
    <property type="match status" value="1"/>
</dbReference>
<evidence type="ECO:0000256" key="6">
    <source>
        <dbReference type="ARBA" id="ARBA00022989"/>
    </source>
</evidence>
<comment type="subcellular location">
    <subcellularLocation>
        <location evidence="1">Cell membrane</location>
        <topology evidence="1">Multi-pass membrane protein</topology>
    </subcellularLocation>
</comment>
<evidence type="ECO:0000313" key="10">
    <source>
        <dbReference type="Proteomes" id="UP000824151"/>
    </source>
</evidence>
<feature type="transmembrane region" description="Helical" evidence="8">
    <location>
        <begin position="248"/>
        <end position="272"/>
    </location>
</feature>
<dbReference type="PANTHER" id="PTHR36838">
    <property type="entry name" value="AUXIN EFFLUX CARRIER FAMILY PROTEIN"/>
    <property type="match status" value="1"/>
</dbReference>
<feature type="transmembrane region" description="Helical" evidence="8">
    <location>
        <begin position="310"/>
        <end position="328"/>
    </location>
</feature>
<evidence type="ECO:0000256" key="3">
    <source>
        <dbReference type="ARBA" id="ARBA00022448"/>
    </source>
</evidence>
<protein>
    <submittedName>
        <fullName evidence="9">AEC family transporter</fullName>
    </submittedName>
</protein>
<evidence type="ECO:0000256" key="7">
    <source>
        <dbReference type="ARBA" id="ARBA00023136"/>
    </source>
</evidence>
<dbReference type="Gene3D" id="1.20.1530.20">
    <property type="match status" value="1"/>
</dbReference>
<evidence type="ECO:0000256" key="5">
    <source>
        <dbReference type="ARBA" id="ARBA00022692"/>
    </source>
</evidence>
<evidence type="ECO:0000256" key="8">
    <source>
        <dbReference type="SAM" id="Phobius"/>
    </source>
</evidence>
<keyword evidence="5 8" id="KW-0812">Transmembrane</keyword>